<dbReference type="GO" id="GO:0016787">
    <property type="term" value="F:hydrolase activity"/>
    <property type="evidence" value="ECO:0007669"/>
    <property type="project" value="UniProtKB-KW"/>
</dbReference>
<dbReference type="Proteomes" id="UP000824229">
    <property type="component" value="Unassembled WGS sequence"/>
</dbReference>
<dbReference type="Gene3D" id="2.70.40.10">
    <property type="match status" value="1"/>
</dbReference>
<dbReference type="CDD" id="cd07557">
    <property type="entry name" value="trimeric_dUTPase"/>
    <property type="match status" value="1"/>
</dbReference>
<gene>
    <name evidence="4" type="ORF">H9872_00825</name>
</gene>
<evidence type="ECO:0000256" key="2">
    <source>
        <dbReference type="ARBA" id="ARBA00023080"/>
    </source>
</evidence>
<organism evidence="4 5">
    <name type="scientific">Candidatus Cellulosilyticum pullistercoris</name>
    <dbReference type="NCBI Taxonomy" id="2838521"/>
    <lineage>
        <taxon>Bacteria</taxon>
        <taxon>Bacillati</taxon>
        <taxon>Bacillota</taxon>
        <taxon>Clostridia</taxon>
        <taxon>Lachnospirales</taxon>
        <taxon>Cellulosilyticaceae</taxon>
        <taxon>Cellulosilyticum</taxon>
    </lineage>
</organism>
<dbReference type="InterPro" id="IPR036157">
    <property type="entry name" value="dUTPase-like_sf"/>
</dbReference>
<dbReference type="Pfam" id="PF00692">
    <property type="entry name" value="dUTPase"/>
    <property type="match status" value="1"/>
</dbReference>
<sequence length="165" mass="18335">MDNQKIYFAKMREGAILPSKREEDGAFDIYACFDEAYIVIESNTTKMIPTGLASAFSTDYVAILKERGSTGTKGMGQRAGVVDSGYRGEWFVPITNHNSQPLVIMKSDCKEQDLFKEAIIYPYEKAISQCIMVEVPKLSTVEVSYETLLTFESERGTGRLGSSGK</sequence>
<feature type="domain" description="dUTPase-like" evidence="3">
    <location>
        <begin position="14"/>
        <end position="109"/>
    </location>
</feature>
<name>A0A9E2KA77_9FIRM</name>
<reference evidence="4" key="1">
    <citation type="journal article" date="2021" name="PeerJ">
        <title>Extensive microbial diversity within the chicken gut microbiome revealed by metagenomics and culture.</title>
        <authorList>
            <person name="Gilroy R."/>
            <person name="Ravi A."/>
            <person name="Getino M."/>
            <person name="Pursley I."/>
            <person name="Horton D.L."/>
            <person name="Alikhan N.F."/>
            <person name="Baker D."/>
            <person name="Gharbi K."/>
            <person name="Hall N."/>
            <person name="Watson M."/>
            <person name="Adriaenssens E.M."/>
            <person name="Foster-Nyarko E."/>
            <person name="Jarju S."/>
            <person name="Secka A."/>
            <person name="Antonio M."/>
            <person name="Oren A."/>
            <person name="Chaudhuri R.R."/>
            <person name="La Ragione R."/>
            <person name="Hildebrand F."/>
            <person name="Pallen M.J."/>
        </authorList>
    </citation>
    <scope>NUCLEOTIDE SEQUENCE</scope>
    <source>
        <strain evidence="4">B5-657</strain>
    </source>
</reference>
<reference evidence="4" key="2">
    <citation type="submission" date="2021-04" db="EMBL/GenBank/DDBJ databases">
        <authorList>
            <person name="Gilroy R."/>
        </authorList>
    </citation>
    <scope>NUCLEOTIDE SEQUENCE</scope>
    <source>
        <strain evidence="4">B5-657</strain>
    </source>
</reference>
<keyword evidence="1" id="KW-0378">Hydrolase</keyword>
<keyword evidence="2" id="KW-0546">Nucleotide metabolism</keyword>
<dbReference type="AlphaFoldDB" id="A0A9E2KA77"/>
<evidence type="ECO:0000256" key="1">
    <source>
        <dbReference type="ARBA" id="ARBA00022801"/>
    </source>
</evidence>
<dbReference type="EMBL" id="JAHLFQ010000016">
    <property type="protein sequence ID" value="MBU3803288.1"/>
    <property type="molecule type" value="Genomic_DNA"/>
</dbReference>
<accession>A0A9E2KA77</accession>
<dbReference type="GO" id="GO:0009117">
    <property type="term" value="P:nucleotide metabolic process"/>
    <property type="evidence" value="ECO:0007669"/>
    <property type="project" value="UniProtKB-KW"/>
</dbReference>
<comment type="caution">
    <text evidence="4">The sequence shown here is derived from an EMBL/GenBank/DDBJ whole genome shotgun (WGS) entry which is preliminary data.</text>
</comment>
<proteinExistence type="predicted"/>
<dbReference type="SUPFAM" id="SSF51283">
    <property type="entry name" value="dUTPase-like"/>
    <property type="match status" value="1"/>
</dbReference>
<evidence type="ECO:0000313" key="5">
    <source>
        <dbReference type="Proteomes" id="UP000824229"/>
    </source>
</evidence>
<dbReference type="InterPro" id="IPR033704">
    <property type="entry name" value="dUTPase_trimeric"/>
</dbReference>
<evidence type="ECO:0000259" key="3">
    <source>
        <dbReference type="Pfam" id="PF00692"/>
    </source>
</evidence>
<evidence type="ECO:0000313" key="4">
    <source>
        <dbReference type="EMBL" id="MBU3803288.1"/>
    </source>
</evidence>
<dbReference type="InterPro" id="IPR029054">
    <property type="entry name" value="dUTPase-like"/>
</dbReference>
<protein>
    <submittedName>
        <fullName evidence="4">dUTP pyrophosphatase</fullName>
    </submittedName>
</protein>